<evidence type="ECO:0000313" key="2">
    <source>
        <dbReference type="EMBL" id="KIC58508.1"/>
    </source>
</evidence>
<feature type="transmembrane region" description="Helical" evidence="1">
    <location>
        <begin position="138"/>
        <end position="157"/>
    </location>
</feature>
<dbReference type="EMBL" id="JWSZ01000007">
    <property type="protein sequence ID" value="KIC58508.1"/>
    <property type="molecule type" value="Genomic_DNA"/>
</dbReference>
<feature type="transmembrane region" description="Helical" evidence="1">
    <location>
        <begin position="40"/>
        <end position="61"/>
    </location>
</feature>
<comment type="caution">
    <text evidence="2">The sequence shown here is derived from an EMBL/GenBank/DDBJ whole genome shotgun (WGS) entry which is preliminary data.</text>
</comment>
<evidence type="ECO:0000256" key="1">
    <source>
        <dbReference type="SAM" id="Phobius"/>
    </source>
</evidence>
<dbReference type="RefSeq" id="WP_039414148.1">
    <property type="nucleotide sequence ID" value="NZ_JWSZ01000007.1"/>
</dbReference>
<gene>
    <name evidence="2" type="ORF">RM52_05600</name>
</gene>
<feature type="transmembrane region" description="Helical" evidence="1">
    <location>
        <begin position="106"/>
        <end position="126"/>
    </location>
</feature>
<keyword evidence="1" id="KW-0812">Transmembrane</keyword>
<dbReference type="AlphaFoldDB" id="A0A0B4DW81"/>
<feature type="transmembrane region" description="Helical" evidence="1">
    <location>
        <begin position="73"/>
        <end position="94"/>
    </location>
</feature>
<evidence type="ECO:0000313" key="3">
    <source>
        <dbReference type="Proteomes" id="UP000031202"/>
    </source>
</evidence>
<feature type="transmembrane region" description="Helical" evidence="1">
    <location>
        <begin position="169"/>
        <end position="194"/>
    </location>
</feature>
<reference evidence="2 3" key="1">
    <citation type="submission" date="2014-12" db="EMBL/GenBank/DDBJ databases">
        <title>Genome sequencing of Microbacterium hominis TPW29.</title>
        <authorList>
            <person name="Tan P.W."/>
            <person name="Chan K.-G."/>
        </authorList>
    </citation>
    <scope>NUCLEOTIDE SEQUENCE [LARGE SCALE GENOMIC DNA]</scope>
    <source>
        <strain evidence="2 3">TPW29</strain>
    </source>
</reference>
<organism evidence="2 3">
    <name type="scientific">Microbacterium hominis</name>
    <dbReference type="NCBI Taxonomy" id="162426"/>
    <lineage>
        <taxon>Bacteria</taxon>
        <taxon>Bacillati</taxon>
        <taxon>Actinomycetota</taxon>
        <taxon>Actinomycetes</taxon>
        <taxon>Micrococcales</taxon>
        <taxon>Microbacteriaceae</taxon>
        <taxon>Microbacterium</taxon>
    </lineage>
</organism>
<protein>
    <submittedName>
        <fullName evidence="2">Uncharacterized protein</fullName>
    </submittedName>
</protein>
<accession>A0A0B4DW81</accession>
<feature type="transmembrane region" description="Helical" evidence="1">
    <location>
        <begin position="12"/>
        <end position="34"/>
    </location>
</feature>
<dbReference type="Proteomes" id="UP000031202">
    <property type="component" value="Unassembled WGS sequence"/>
</dbReference>
<sequence>MTDAEVRKPVPAWIWGGALLAASAVVPTGVRAVAPGGLGSGVAIVAIVLFAASLVVFAFGLRGWGSIVARRPSGVAALLVLAILPPLVGLAIPALSNEQDIPRLQILSAVHLAVTAAAALVAVVAIGRAAVIPRPWHWAPAWGFAAMAVTFALPQIAAVSASGTGLDGLTGLFVLGSLVALAMPLALGILAMVLGARGLTVASAQIYPPVA</sequence>
<keyword evidence="1" id="KW-0472">Membrane</keyword>
<keyword evidence="1" id="KW-1133">Transmembrane helix</keyword>
<proteinExistence type="predicted"/>
<name>A0A0B4DW81_9MICO</name>